<dbReference type="Pfam" id="PF13490">
    <property type="entry name" value="zf-HC2"/>
    <property type="match status" value="1"/>
</dbReference>
<comment type="caution">
    <text evidence="3">The sequence shown here is derived from an EMBL/GenBank/DDBJ whole genome shotgun (WGS) entry which is preliminary data.</text>
</comment>
<evidence type="ECO:0000256" key="1">
    <source>
        <dbReference type="SAM" id="MobiDB-lite"/>
    </source>
</evidence>
<feature type="compositionally biased region" description="Low complexity" evidence="1">
    <location>
        <begin position="231"/>
        <end position="242"/>
    </location>
</feature>
<evidence type="ECO:0000259" key="2">
    <source>
        <dbReference type="Pfam" id="PF13490"/>
    </source>
</evidence>
<feature type="region of interest" description="Disordered" evidence="1">
    <location>
        <begin position="148"/>
        <end position="394"/>
    </location>
</feature>
<reference evidence="4" key="1">
    <citation type="submission" date="2018-09" db="EMBL/GenBank/DDBJ databases">
        <authorList>
            <person name="Livingstone P.G."/>
            <person name="Whitworth D.E."/>
        </authorList>
    </citation>
    <scope>NUCLEOTIDE SEQUENCE [LARGE SCALE GENOMIC DNA]</scope>
    <source>
        <strain evidence="4">CA051B</strain>
    </source>
</reference>
<feature type="compositionally biased region" description="Low complexity" evidence="1">
    <location>
        <begin position="282"/>
        <end position="309"/>
    </location>
</feature>
<evidence type="ECO:0000313" key="3">
    <source>
        <dbReference type="EMBL" id="RKH41526.1"/>
    </source>
</evidence>
<dbReference type="RefSeq" id="WP_120648079.1">
    <property type="nucleotide sequence ID" value="NZ_RAWB01000707.1"/>
</dbReference>
<name>A0A3A8NB37_9BACT</name>
<feature type="compositionally biased region" description="Low complexity" evidence="1">
    <location>
        <begin position="319"/>
        <end position="349"/>
    </location>
</feature>
<keyword evidence="4" id="KW-1185">Reference proteome</keyword>
<dbReference type="Gene3D" id="1.10.10.1320">
    <property type="entry name" value="Anti-sigma factor, zinc-finger domain"/>
    <property type="match status" value="1"/>
</dbReference>
<proteinExistence type="predicted"/>
<feature type="compositionally biased region" description="Basic and acidic residues" evidence="1">
    <location>
        <begin position="361"/>
        <end position="371"/>
    </location>
</feature>
<dbReference type="AlphaFoldDB" id="A0A3A8NB37"/>
<organism evidence="3 4">
    <name type="scientific">Corallococcus llansteffanensis</name>
    <dbReference type="NCBI Taxonomy" id="2316731"/>
    <lineage>
        <taxon>Bacteria</taxon>
        <taxon>Pseudomonadati</taxon>
        <taxon>Myxococcota</taxon>
        <taxon>Myxococcia</taxon>
        <taxon>Myxococcales</taxon>
        <taxon>Cystobacterineae</taxon>
        <taxon>Myxococcaceae</taxon>
        <taxon>Corallococcus</taxon>
    </lineage>
</organism>
<dbReference type="InterPro" id="IPR041916">
    <property type="entry name" value="Anti_sigma_zinc_sf"/>
</dbReference>
<feature type="domain" description="Putative zinc-finger" evidence="2">
    <location>
        <begin position="10"/>
        <end position="39"/>
    </location>
</feature>
<dbReference type="InterPro" id="IPR027383">
    <property type="entry name" value="Znf_put"/>
</dbReference>
<accession>A0A3A8NB37</accession>
<gene>
    <name evidence="3" type="ORF">D7V93_38650</name>
</gene>
<evidence type="ECO:0000313" key="4">
    <source>
        <dbReference type="Proteomes" id="UP000272888"/>
    </source>
</evidence>
<dbReference type="EMBL" id="RAWB01000707">
    <property type="protein sequence ID" value="RKH41526.1"/>
    <property type="molecule type" value="Genomic_DNA"/>
</dbReference>
<protein>
    <submittedName>
        <fullName evidence="3">Zf-HC2 domain-containing protein</fullName>
    </submittedName>
</protein>
<sequence length="472" mass="48782">MSAQNAHAHEDRLLDFAYGELPPSEAQSLEQHVQGCARCSKSLADIRGVRSTMAHLSVEPAPDAGLESLLAYAQQSARRAAAGPEPKPSRWRRWLLPAVGLATVSTFGLLTLEVSKGVKLEPQLIQKAPREEALKSKKDAYASAEVQAAPAPVAAAPTPSAAPVPRDEEPMMGEPLGSARDQMASLGSKAGGGRPSDWMNAGSGGAMLERRRGGSPVAKRKMPSFQKEAAEGVATAAPAPAELELKEDSEESDAFAKQAPSKVASLDRDSPARDKALKQEVSGSLRLGGASSSYGRGASADDGLADEAGAPPPPPPASAPQAQAPAPTAPATNAVRREQAAPGKGAAAPEPTPQGGFQEVAKPKSVEKSARADAMTSRDLARQAQDAADQGDRVRESQLLRAALAAGARGSERLSLLSRLCESQYAQGRSAEGAEVCGQIVSEAPGSAEAQVAQRRLRQLAPATPAQAAPAQ</sequence>
<dbReference type="Proteomes" id="UP000272888">
    <property type="component" value="Unassembled WGS sequence"/>
</dbReference>
<feature type="compositionally biased region" description="Basic and acidic residues" evidence="1">
    <location>
        <begin position="265"/>
        <end position="278"/>
    </location>
</feature>
<feature type="compositionally biased region" description="Low complexity" evidence="1">
    <location>
        <begin position="148"/>
        <end position="164"/>
    </location>
</feature>